<dbReference type="EMBL" id="JARKNE010000010">
    <property type="protein sequence ID" value="KAK5794826.1"/>
    <property type="molecule type" value="Genomic_DNA"/>
</dbReference>
<dbReference type="InterPro" id="IPR004332">
    <property type="entry name" value="Transposase_MuDR"/>
</dbReference>
<evidence type="ECO:0000313" key="3">
    <source>
        <dbReference type="EMBL" id="KAK5794826.1"/>
    </source>
</evidence>
<accession>A0ABR0NJM8</accession>
<dbReference type="Pfam" id="PF03108">
    <property type="entry name" value="DBD_Tnp_Mut"/>
    <property type="match status" value="1"/>
</dbReference>
<keyword evidence="4" id="KW-1185">Reference proteome</keyword>
<feature type="region of interest" description="Disordered" evidence="1">
    <location>
        <begin position="1"/>
        <end position="36"/>
    </location>
</feature>
<protein>
    <recommendedName>
        <fullName evidence="2">Transposase MuDR plant domain-containing protein</fullName>
    </recommendedName>
</protein>
<proteinExistence type="predicted"/>
<sequence length="132" mass="14812">MSTDDALEFPNLPHRRRGPTSSSLDSGDLEVGKEFSNKDGSLNALKQYSIKNEVNYHVVKSKCKKLEAKCIVRDGTCSWKIMASVKKMTGLWNINKFTGAREVRPRLCNRLKMGPGCYNDCFPSVQALVLEL</sequence>
<evidence type="ECO:0000256" key="1">
    <source>
        <dbReference type="SAM" id="MobiDB-lite"/>
    </source>
</evidence>
<dbReference type="Proteomes" id="UP001358586">
    <property type="component" value="Chromosome 10"/>
</dbReference>
<gene>
    <name evidence="3" type="ORF">PVK06_036076</name>
</gene>
<feature type="domain" description="Transposase MuDR plant" evidence="2">
    <location>
        <begin position="29"/>
        <end position="94"/>
    </location>
</feature>
<comment type="caution">
    <text evidence="3">The sequence shown here is derived from an EMBL/GenBank/DDBJ whole genome shotgun (WGS) entry which is preliminary data.</text>
</comment>
<evidence type="ECO:0000313" key="4">
    <source>
        <dbReference type="Proteomes" id="UP001358586"/>
    </source>
</evidence>
<name>A0ABR0NJM8_GOSAR</name>
<reference evidence="3 4" key="1">
    <citation type="submission" date="2023-03" db="EMBL/GenBank/DDBJ databases">
        <title>WGS of Gossypium arboreum.</title>
        <authorList>
            <person name="Yu D."/>
        </authorList>
    </citation>
    <scope>NUCLEOTIDE SEQUENCE [LARGE SCALE GENOMIC DNA]</scope>
    <source>
        <tissue evidence="3">Leaf</tissue>
    </source>
</reference>
<evidence type="ECO:0000259" key="2">
    <source>
        <dbReference type="Pfam" id="PF03108"/>
    </source>
</evidence>
<organism evidence="3 4">
    <name type="scientific">Gossypium arboreum</name>
    <name type="common">Tree cotton</name>
    <name type="synonym">Gossypium nanking</name>
    <dbReference type="NCBI Taxonomy" id="29729"/>
    <lineage>
        <taxon>Eukaryota</taxon>
        <taxon>Viridiplantae</taxon>
        <taxon>Streptophyta</taxon>
        <taxon>Embryophyta</taxon>
        <taxon>Tracheophyta</taxon>
        <taxon>Spermatophyta</taxon>
        <taxon>Magnoliopsida</taxon>
        <taxon>eudicotyledons</taxon>
        <taxon>Gunneridae</taxon>
        <taxon>Pentapetalae</taxon>
        <taxon>rosids</taxon>
        <taxon>malvids</taxon>
        <taxon>Malvales</taxon>
        <taxon>Malvaceae</taxon>
        <taxon>Malvoideae</taxon>
        <taxon>Gossypium</taxon>
    </lineage>
</organism>